<dbReference type="Proteomes" id="UP000314294">
    <property type="component" value="Unassembled WGS sequence"/>
</dbReference>
<gene>
    <name evidence="1" type="ORF">EYF80_006052</name>
</gene>
<accession>A0A4Z2J138</accession>
<evidence type="ECO:0000313" key="2">
    <source>
        <dbReference type="Proteomes" id="UP000314294"/>
    </source>
</evidence>
<dbReference type="EMBL" id="SRLO01000032">
    <property type="protein sequence ID" value="TNN83534.1"/>
    <property type="molecule type" value="Genomic_DNA"/>
</dbReference>
<reference evidence="1 2" key="1">
    <citation type="submission" date="2019-03" db="EMBL/GenBank/DDBJ databases">
        <title>First draft genome of Liparis tanakae, snailfish: a comprehensive survey of snailfish specific genes.</title>
        <authorList>
            <person name="Kim W."/>
            <person name="Song I."/>
            <person name="Jeong J.-H."/>
            <person name="Kim D."/>
            <person name="Kim S."/>
            <person name="Ryu S."/>
            <person name="Song J.Y."/>
            <person name="Lee S.K."/>
        </authorList>
    </citation>
    <scope>NUCLEOTIDE SEQUENCE [LARGE SCALE GENOMIC DNA]</scope>
    <source>
        <tissue evidence="1">Muscle</tissue>
    </source>
</reference>
<name>A0A4Z2J138_9TELE</name>
<keyword evidence="2" id="KW-1185">Reference proteome</keyword>
<dbReference type="AlphaFoldDB" id="A0A4Z2J138"/>
<evidence type="ECO:0000313" key="1">
    <source>
        <dbReference type="EMBL" id="TNN83534.1"/>
    </source>
</evidence>
<sequence>MLVPERGPRDGEGPTCLNLVFHALQRKTFRRLVCVYGVTLKGYDEMLVVCVTDTQPKECNGKAEEIFGIQRQLLCID</sequence>
<organism evidence="1 2">
    <name type="scientific">Liparis tanakae</name>
    <name type="common">Tanaka's snailfish</name>
    <dbReference type="NCBI Taxonomy" id="230148"/>
    <lineage>
        <taxon>Eukaryota</taxon>
        <taxon>Metazoa</taxon>
        <taxon>Chordata</taxon>
        <taxon>Craniata</taxon>
        <taxon>Vertebrata</taxon>
        <taxon>Euteleostomi</taxon>
        <taxon>Actinopterygii</taxon>
        <taxon>Neopterygii</taxon>
        <taxon>Teleostei</taxon>
        <taxon>Neoteleostei</taxon>
        <taxon>Acanthomorphata</taxon>
        <taxon>Eupercaria</taxon>
        <taxon>Perciformes</taxon>
        <taxon>Cottioidei</taxon>
        <taxon>Cottales</taxon>
        <taxon>Liparidae</taxon>
        <taxon>Liparis</taxon>
    </lineage>
</organism>
<protein>
    <submittedName>
        <fullName evidence="1">Uncharacterized protein</fullName>
    </submittedName>
</protein>
<proteinExistence type="predicted"/>
<comment type="caution">
    <text evidence="1">The sequence shown here is derived from an EMBL/GenBank/DDBJ whole genome shotgun (WGS) entry which is preliminary data.</text>
</comment>